<name>A0ABD3SB15_9STRA</name>
<organism evidence="5 6">
    <name type="scientific">Cyclostephanos tholiformis</name>
    <dbReference type="NCBI Taxonomy" id="382380"/>
    <lineage>
        <taxon>Eukaryota</taxon>
        <taxon>Sar</taxon>
        <taxon>Stramenopiles</taxon>
        <taxon>Ochrophyta</taxon>
        <taxon>Bacillariophyta</taxon>
        <taxon>Coscinodiscophyceae</taxon>
        <taxon>Thalassiosirophycidae</taxon>
        <taxon>Stephanodiscales</taxon>
        <taxon>Stephanodiscaceae</taxon>
        <taxon>Cyclostephanos</taxon>
    </lineage>
</organism>
<keyword evidence="3" id="KW-0472">Membrane</keyword>
<dbReference type="Gene3D" id="2.10.25.10">
    <property type="entry name" value="Laminin"/>
    <property type="match status" value="1"/>
</dbReference>
<sequence length="397" mass="43418">MSMRIASRQLGHHHGTAIECAAERNDLVHTCYYGSSCIDASNEFGLLDRYCDCDSAEALVAGLMCQYEATVICTTGQKLEDVTDQYCVNGGQCIALVDAGDSHPGCICETDTWEGKHCEYSHGLLFDDALDLFQQRKEEISAGKLMNDVGDHLMTTVTVGDDGERGGILLFFIVCTIISVLVIVPLSILASRMLRKRQRRSDDSDYQNIGRGSWASSNGTENSCTPPSDVFLSSRKKEISPDAEHSSMLSPGTPVIDTHEDDTGDVEMLDAEASRIIEAQFERFDVDRDRGSQRPESANEDTGAESPFTPSYDSDEEDINRNSAFLGRKITINCGISRSRPLAEFSPNIGCNGLVVDDEGLVKNEASCLDDPMHYVGGVSSLDANHSVDLDEVTYYV</sequence>
<evidence type="ECO:0000256" key="1">
    <source>
        <dbReference type="PROSITE-ProRule" id="PRU00076"/>
    </source>
</evidence>
<evidence type="ECO:0000259" key="4">
    <source>
        <dbReference type="PROSITE" id="PS50026"/>
    </source>
</evidence>
<feature type="region of interest" description="Disordered" evidence="2">
    <location>
        <begin position="282"/>
        <end position="317"/>
    </location>
</feature>
<feature type="compositionally biased region" description="Basic and acidic residues" evidence="2">
    <location>
        <begin position="282"/>
        <end position="293"/>
    </location>
</feature>
<gene>
    <name evidence="5" type="ORF">ACHAXA_003260</name>
</gene>
<keyword evidence="6" id="KW-1185">Reference proteome</keyword>
<accession>A0ABD3SB15</accession>
<evidence type="ECO:0000256" key="2">
    <source>
        <dbReference type="SAM" id="MobiDB-lite"/>
    </source>
</evidence>
<keyword evidence="3" id="KW-0812">Transmembrane</keyword>
<feature type="domain" description="EGF-like" evidence="4">
    <location>
        <begin position="78"/>
        <end position="119"/>
    </location>
</feature>
<dbReference type="EMBL" id="JALLPB020000087">
    <property type="protein sequence ID" value="KAL3821702.1"/>
    <property type="molecule type" value="Genomic_DNA"/>
</dbReference>
<keyword evidence="3" id="KW-1133">Transmembrane helix</keyword>
<evidence type="ECO:0000313" key="6">
    <source>
        <dbReference type="Proteomes" id="UP001530377"/>
    </source>
</evidence>
<evidence type="ECO:0000256" key="3">
    <source>
        <dbReference type="SAM" id="Phobius"/>
    </source>
</evidence>
<dbReference type="InterPro" id="IPR000742">
    <property type="entry name" value="EGF"/>
</dbReference>
<comment type="caution">
    <text evidence="5">The sequence shown here is derived from an EMBL/GenBank/DDBJ whole genome shotgun (WGS) entry which is preliminary data.</text>
</comment>
<dbReference type="AlphaFoldDB" id="A0ABD3SB15"/>
<evidence type="ECO:0000313" key="5">
    <source>
        <dbReference type="EMBL" id="KAL3821702.1"/>
    </source>
</evidence>
<dbReference type="Proteomes" id="UP001530377">
    <property type="component" value="Unassembled WGS sequence"/>
</dbReference>
<feature type="compositionally biased region" description="Basic and acidic residues" evidence="2">
    <location>
        <begin position="235"/>
        <end position="245"/>
    </location>
</feature>
<feature type="transmembrane region" description="Helical" evidence="3">
    <location>
        <begin position="168"/>
        <end position="190"/>
    </location>
</feature>
<dbReference type="PROSITE" id="PS50026">
    <property type="entry name" value="EGF_3"/>
    <property type="match status" value="1"/>
</dbReference>
<feature type="region of interest" description="Disordered" evidence="2">
    <location>
        <begin position="200"/>
        <end position="261"/>
    </location>
</feature>
<protein>
    <recommendedName>
        <fullName evidence="4">EGF-like domain-containing protein</fullName>
    </recommendedName>
</protein>
<feature type="compositionally biased region" description="Polar residues" evidence="2">
    <location>
        <begin position="214"/>
        <end position="226"/>
    </location>
</feature>
<keyword evidence="1" id="KW-0245">EGF-like domain</keyword>
<proteinExistence type="predicted"/>
<reference evidence="5 6" key="1">
    <citation type="submission" date="2024-10" db="EMBL/GenBank/DDBJ databases">
        <title>Updated reference genomes for cyclostephanoid diatoms.</title>
        <authorList>
            <person name="Roberts W.R."/>
            <person name="Alverson A.J."/>
        </authorList>
    </citation>
    <scope>NUCLEOTIDE SEQUENCE [LARGE SCALE GENOMIC DNA]</scope>
    <source>
        <strain evidence="5 6">AJA228-03</strain>
    </source>
</reference>
<comment type="caution">
    <text evidence="1">Lacks conserved residue(s) required for the propagation of feature annotation.</text>
</comment>